<accession>A0A6A4RDR8</accession>
<feature type="region of interest" description="Disordered" evidence="1">
    <location>
        <begin position="62"/>
        <end position="87"/>
    </location>
</feature>
<dbReference type="RefSeq" id="WP_158981500.1">
    <property type="nucleotide sequence ID" value="NZ_WSFO01000016.1"/>
</dbReference>
<sequence length="87" mass="8941">MGLRKSLGIIAVCTQVVVVVDYNMQSQQAGLGPGELSMKAYSAIVQARYNTPAVTASGLSAVQQGGQGSDAPPTPVCIRRGTSSNCQ</sequence>
<evidence type="ECO:0000313" key="3">
    <source>
        <dbReference type="Proteomes" id="UP000441586"/>
    </source>
</evidence>
<proteinExistence type="predicted"/>
<protein>
    <submittedName>
        <fullName evidence="2">Uncharacterized protein</fullName>
    </submittedName>
</protein>
<dbReference type="Proteomes" id="UP000441586">
    <property type="component" value="Unassembled WGS sequence"/>
</dbReference>
<evidence type="ECO:0000313" key="2">
    <source>
        <dbReference type="EMBL" id="KAE9626429.1"/>
    </source>
</evidence>
<reference evidence="2 3" key="1">
    <citation type="submission" date="2019-12" db="EMBL/GenBank/DDBJ databases">
        <authorList>
            <person name="Zhang Y.-J."/>
        </authorList>
    </citation>
    <scope>NUCLEOTIDE SEQUENCE [LARGE SCALE GENOMIC DNA]</scope>
    <source>
        <strain evidence="2 3">H18S-6</strain>
    </source>
</reference>
<comment type="caution">
    <text evidence="2">The sequence shown here is derived from an EMBL/GenBank/DDBJ whole genome shotgun (WGS) entry which is preliminary data.</text>
</comment>
<gene>
    <name evidence="2" type="ORF">GP644_21285</name>
</gene>
<dbReference type="AlphaFoldDB" id="A0A6A4RDR8"/>
<organism evidence="2 3">
    <name type="scientific">Parasedimentitalea maritima</name>
    <dbReference type="NCBI Taxonomy" id="2578117"/>
    <lineage>
        <taxon>Bacteria</taxon>
        <taxon>Pseudomonadati</taxon>
        <taxon>Pseudomonadota</taxon>
        <taxon>Alphaproteobacteria</taxon>
        <taxon>Rhodobacterales</taxon>
        <taxon>Paracoccaceae</taxon>
        <taxon>Parasedimentitalea</taxon>
    </lineage>
</organism>
<evidence type="ECO:0000256" key="1">
    <source>
        <dbReference type="SAM" id="MobiDB-lite"/>
    </source>
</evidence>
<dbReference type="EMBL" id="WSFO01000016">
    <property type="protein sequence ID" value="KAE9626429.1"/>
    <property type="molecule type" value="Genomic_DNA"/>
</dbReference>
<name>A0A6A4RDR8_9RHOB</name>